<name>A0ABD2BZ99_VESMC</name>
<dbReference type="AlphaFoldDB" id="A0ABD2BZ99"/>
<evidence type="ECO:0000313" key="2">
    <source>
        <dbReference type="Proteomes" id="UP001607303"/>
    </source>
</evidence>
<reference evidence="1 2" key="1">
    <citation type="journal article" date="2024" name="Ann. Entomol. Soc. Am.">
        <title>Genomic analyses of the southern and eastern yellowjacket wasps (Hymenoptera: Vespidae) reveal evolutionary signatures of social life.</title>
        <authorList>
            <person name="Catto M.A."/>
            <person name="Caine P.B."/>
            <person name="Orr S.E."/>
            <person name="Hunt B.G."/>
            <person name="Goodisman M.A.D."/>
        </authorList>
    </citation>
    <scope>NUCLEOTIDE SEQUENCE [LARGE SCALE GENOMIC DNA]</scope>
    <source>
        <strain evidence="1">232</strain>
        <tissue evidence="1">Head and thorax</tissue>
    </source>
</reference>
<evidence type="ECO:0000313" key="1">
    <source>
        <dbReference type="EMBL" id="KAL2738106.1"/>
    </source>
</evidence>
<sequence length="98" mass="11723">MSHNKIGMVVQCKNGHVSPINELIPIKLRIFILFDYRNFNRSMFPVIFAGNRRQSYSNKCQTYLFYLDLLKLDVILNLMLWRRRVGNRTIMRMRVVVS</sequence>
<proteinExistence type="predicted"/>
<dbReference type="Proteomes" id="UP001607303">
    <property type="component" value="Unassembled WGS sequence"/>
</dbReference>
<accession>A0ABD2BZ99</accession>
<keyword evidence="2" id="KW-1185">Reference proteome</keyword>
<organism evidence="1 2">
    <name type="scientific">Vespula maculifrons</name>
    <name type="common">Eastern yellow jacket</name>
    <name type="synonym">Wasp</name>
    <dbReference type="NCBI Taxonomy" id="7453"/>
    <lineage>
        <taxon>Eukaryota</taxon>
        <taxon>Metazoa</taxon>
        <taxon>Ecdysozoa</taxon>
        <taxon>Arthropoda</taxon>
        <taxon>Hexapoda</taxon>
        <taxon>Insecta</taxon>
        <taxon>Pterygota</taxon>
        <taxon>Neoptera</taxon>
        <taxon>Endopterygota</taxon>
        <taxon>Hymenoptera</taxon>
        <taxon>Apocrita</taxon>
        <taxon>Aculeata</taxon>
        <taxon>Vespoidea</taxon>
        <taxon>Vespidae</taxon>
        <taxon>Vespinae</taxon>
        <taxon>Vespula</taxon>
    </lineage>
</organism>
<comment type="caution">
    <text evidence="1">The sequence shown here is derived from an EMBL/GenBank/DDBJ whole genome shotgun (WGS) entry which is preliminary data.</text>
</comment>
<dbReference type="EMBL" id="JAYRBN010000063">
    <property type="protein sequence ID" value="KAL2738106.1"/>
    <property type="molecule type" value="Genomic_DNA"/>
</dbReference>
<gene>
    <name evidence="1" type="ORF">V1477_011465</name>
</gene>
<protein>
    <submittedName>
        <fullName evidence="1">Uncharacterized protein</fullName>
    </submittedName>
</protein>